<keyword evidence="1" id="KW-0472">Membrane</keyword>
<gene>
    <name evidence="2" type="ORF">HMPREF0769_11826</name>
</gene>
<feature type="transmembrane region" description="Helical" evidence="1">
    <location>
        <begin position="114"/>
        <end position="134"/>
    </location>
</feature>
<reference evidence="2" key="1">
    <citation type="submission" date="2010-05" db="EMBL/GenBank/DDBJ databases">
        <authorList>
            <person name="Muzny D."/>
            <person name="Qin X."/>
            <person name="Buhay C."/>
            <person name="Dugan-Rocha S."/>
            <person name="Ding Y."/>
            <person name="Chen G."/>
            <person name="Hawes A."/>
            <person name="Holder M."/>
            <person name="Jhangiani S."/>
            <person name="Johnson A."/>
            <person name="Khan Z."/>
            <person name="Li Z."/>
            <person name="Liu W."/>
            <person name="Liu X."/>
            <person name="Perez L."/>
            <person name="Shen H."/>
            <person name="Wang Q."/>
            <person name="Watt J."/>
            <person name="Xi L."/>
            <person name="Xin Y."/>
            <person name="Zhou J."/>
            <person name="Deng J."/>
            <person name="Jiang H."/>
            <person name="Liu Y."/>
            <person name="Qu J."/>
            <person name="Song X.-Z."/>
            <person name="Zhang L."/>
            <person name="Villasana D."/>
            <person name="Johnson A."/>
            <person name="Liu J."/>
            <person name="Liyanage D."/>
            <person name="Lorensuhewa L."/>
            <person name="Robinson T."/>
            <person name="Song A."/>
            <person name="Song B.-B."/>
            <person name="Dinh H."/>
            <person name="Thornton R."/>
            <person name="Coyle M."/>
            <person name="Francisco L."/>
            <person name="Jackson L."/>
            <person name="Javaid M."/>
            <person name="Korchina V."/>
            <person name="Kovar C."/>
            <person name="Mata R."/>
            <person name="Mathew T."/>
            <person name="Ngo R."/>
            <person name="Nguyen L."/>
            <person name="Nguyen N."/>
            <person name="Okwuonu G."/>
            <person name="Ongeri F."/>
            <person name="Pham C."/>
            <person name="Simmons D."/>
            <person name="Wilczek-Boney K."/>
            <person name="Hale W."/>
            <person name="Jakkamsetti A."/>
            <person name="Pham P."/>
            <person name="Ruth R."/>
            <person name="San Lucas F."/>
            <person name="Warren J."/>
            <person name="Zhang J."/>
            <person name="Zhao Z."/>
            <person name="Zhou C."/>
            <person name="Zhu D."/>
            <person name="Lee S."/>
            <person name="Bess C."/>
            <person name="Blankenburg K."/>
            <person name="Forbes L."/>
            <person name="Fu Q."/>
            <person name="Gubbala S."/>
            <person name="Hirani K."/>
            <person name="Jayaseelan J.C."/>
            <person name="Lara F."/>
            <person name="Munidasa M."/>
            <person name="Palculict T."/>
            <person name="Patil S."/>
            <person name="Pu L.-L."/>
            <person name="Saada N."/>
            <person name="Tang L."/>
            <person name="Weissenberger G."/>
            <person name="Zhu Y."/>
            <person name="Hemphill L."/>
            <person name="Shang Y."/>
            <person name="Youmans B."/>
            <person name="Ayvaz T."/>
            <person name="Ross M."/>
            <person name="Santibanez J."/>
            <person name="Aqrawi P."/>
            <person name="Gross S."/>
            <person name="Joshi V."/>
            <person name="Fowler G."/>
            <person name="Nazareth L."/>
            <person name="Reid J."/>
            <person name="Worley K."/>
            <person name="Petrosino J."/>
            <person name="Highlander S."/>
            <person name="Gibbs R."/>
        </authorList>
    </citation>
    <scope>NUCLEOTIDE SEQUENCE [LARGE SCALE GENOMIC DNA]</scope>
    <source>
        <strain evidence="2">MN8</strain>
    </source>
</reference>
<organism evidence="2">
    <name type="scientific">Staphylococcus aureus subsp. aureus MN8</name>
    <dbReference type="NCBI Taxonomy" id="548470"/>
    <lineage>
        <taxon>Bacteria</taxon>
        <taxon>Bacillati</taxon>
        <taxon>Bacillota</taxon>
        <taxon>Bacilli</taxon>
        <taxon>Bacillales</taxon>
        <taxon>Staphylococcaceae</taxon>
        <taxon>Staphylococcus</taxon>
    </lineage>
</organism>
<evidence type="ECO:0000256" key="1">
    <source>
        <dbReference type="SAM" id="Phobius"/>
    </source>
</evidence>
<name>A0A0E1X6E6_STAAU</name>
<evidence type="ECO:0000313" key="2">
    <source>
        <dbReference type="EMBL" id="EFH94205.1"/>
    </source>
</evidence>
<protein>
    <submittedName>
        <fullName evidence="2">Uncharacterized protein</fullName>
    </submittedName>
</protein>
<feature type="transmembrane region" description="Helical" evidence="1">
    <location>
        <begin position="76"/>
        <end position="94"/>
    </location>
</feature>
<dbReference type="Proteomes" id="UP000003455">
    <property type="component" value="Chromosome"/>
</dbReference>
<dbReference type="HOGENOM" id="CLU_1905453_0_0_9"/>
<keyword evidence="1" id="KW-0812">Transmembrane</keyword>
<dbReference type="AlphaFoldDB" id="A0A0E1X6E6"/>
<accession>A0A0E1X6E6</accession>
<comment type="caution">
    <text evidence="2">The sequence shown here is derived from an EMBL/GenBank/DDBJ whole genome shotgun (WGS) entry which is preliminary data.</text>
</comment>
<keyword evidence="1" id="KW-1133">Transmembrane helix</keyword>
<proteinExistence type="predicted"/>
<dbReference type="EMBL" id="ACJA02000004">
    <property type="protein sequence ID" value="EFH94205.1"/>
    <property type="molecule type" value="Genomic_DNA"/>
</dbReference>
<sequence>MKLEEIYIFMLGKYWIQLLIATVIISLISIKAFPLAIGALYLPIIFKVIKLQLNLSKGLIDDVNAQTFIKSNQSGIVISVICCLLITGILYYTLDGFYASLTGVLGTLVALNPYTTIVSAVLYILTAIATVEATKTKYRN</sequence>
<feature type="transmembrane region" description="Helical" evidence="1">
    <location>
        <begin position="14"/>
        <end position="42"/>
    </location>
</feature>